<evidence type="ECO:0000313" key="2">
    <source>
        <dbReference type="Proteomes" id="UP000053268"/>
    </source>
</evidence>
<organism evidence="1 2">
    <name type="scientific">Papilio xuthus</name>
    <name type="common">Asian swallowtail butterfly</name>
    <dbReference type="NCBI Taxonomy" id="66420"/>
    <lineage>
        <taxon>Eukaryota</taxon>
        <taxon>Metazoa</taxon>
        <taxon>Ecdysozoa</taxon>
        <taxon>Arthropoda</taxon>
        <taxon>Hexapoda</taxon>
        <taxon>Insecta</taxon>
        <taxon>Pterygota</taxon>
        <taxon>Neoptera</taxon>
        <taxon>Endopterygota</taxon>
        <taxon>Lepidoptera</taxon>
        <taxon>Glossata</taxon>
        <taxon>Ditrysia</taxon>
        <taxon>Papilionoidea</taxon>
        <taxon>Papilionidae</taxon>
        <taxon>Papilioninae</taxon>
        <taxon>Papilio</taxon>
    </lineage>
</organism>
<name>A0A194PJ00_PAPXU</name>
<reference evidence="1 2" key="1">
    <citation type="journal article" date="2015" name="Nat. Commun.">
        <title>Outbred genome sequencing and CRISPR/Cas9 gene editing in butterflies.</title>
        <authorList>
            <person name="Li X."/>
            <person name="Fan D."/>
            <person name="Zhang W."/>
            <person name="Liu G."/>
            <person name="Zhang L."/>
            <person name="Zhao L."/>
            <person name="Fang X."/>
            <person name="Chen L."/>
            <person name="Dong Y."/>
            <person name="Chen Y."/>
            <person name="Ding Y."/>
            <person name="Zhao R."/>
            <person name="Feng M."/>
            <person name="Zhu Y."/>
            <person name="Feng Y."/>
            <person name="Jiang X."/>
            <person name="Zhu D."/>
            <person name="Xiang H."/>
            <person name="Feng X."/>
            <person name="Li S."/>
            <person name="Wang J."/>
            <person name="Zhang G."/>
            <person name="Kronforst M.R."/>
            <person name="Wang W."/>
        </authorList>
    </citation>
    <scope>NUCLEOTIDE SEQUENCE [LARGE SCALE GENOMIC DNA]</scope>
    <source>
        <strain evidence="1">Ya'a_city_454_Px</strain>
        <tissue evidence="1">Whole body</tissue>
    </source>
</reference>
<dbReference type="Proteomes" id="UP000053268">
    <property type="component" value="Unassembled WGS sequence"/>
</dbReference>
<accession>A0A194PJ00</accession>
<keyword evidence="2" id="KW-1185">Reference proteome</keyword>
<dbReference type="EMBL" id="KQ459606">
    <property type="protein sequence ID" value="KPI91060.1"/>
    <property type="molecule type" value="Genomic_DNA"/>
</dbReference>
<gene>
    <name evidence="1" type="ORF">RR46_14564</name>
</gene>
<evidence type="ECO:0000313" key="1">
    <source>
        <dbReference type="EMBL" id="KPI91060.1"/>
    </source>
</evidence>
<protein>
    <submittedName>
        <fullName evidence="1">Uncharacterized protein</fullName>
    </submittedName>
</protein>
<proteinExistence type="predicted"/>
<dbReference type="AlphaFoldDB" id="A0A194PJ00"/>
<sequence>MVKLYTMYQGMALSLGDKINMMAKSPPPRPVPEEAAPRLDIPAFLDD</sequence>